<evidence type="ECO:0000256" key="1">
    <source>
        <dbReference type="ARBA" id="ARBA00001913"/>
    </source>
</evidence>
<dbReference type="Gene3D" id="3.40.50.920">
    <property type="match status" value="1"/>
</dbReference>
<dbReference type="NCBIfam" id="NF004559">
    <property type="entry name" value="PRK05899.2-5"/>
    <property type="match status" value="1"/>
</dbReference>
<dbReference type="InterPro" id="IPR049557">
    <property type="entry name" value="Transketolase_CS"/>
</dbReference>
<dbReference type="InterPro" id="IPR005474">
    <property type="entry name" value="Transketolase_N"/>
</dbReference>
<dbReference type="PROSITE" id="PS00802">
    <property type="entry name" value="TRANSKETOLASE_2"/>
    <property type="match status" value="1"/>
</dbReference>
<accession>A0A398DJR3</accession>
<evidence type="ECO:0000256" key="2">
    <source>
        <dbReference type="ARBA" id="ARBA00001936"/>
    </source>
</evidence>
<evidence type="ECO:0000256" key="4">
    <source>
        <dbReference type="ARBA" id="ARBA00001964"/>
    </source>
</evidence>
<dbReference type="InterPro" id="IPR009014">
    <property type="entry name" value="Transketo_C/PFOR_II"/>
</dbReference>
<dbReference type="Proteomes" id="UP000266260">
    <property type="component" value="Unassembled WGS sequence"/>
</dbReference>
<keyword evidence="16" id="KW-1185">Reference proteome</keyword>
<gene>
    <name evidence="15" type="ORF">SMC5_05050</name>
    <name evidence="14" type="ORF">SMC6_01310</name>
</gene>
<dbReference type="InterPro" id="IPR020826">
    <property type="entry name" value="Transketolase_BS"/>
</dbReference>
<dbReference type="GO" id="GO:0005737">
    <property type="term" value="C:cytoplasm"/>
    <property type="evidence" value="ECO:0007669"/>
    <property type="project" value="UniProtKB-ARBA"/>
</dbReference>
<evidence type="ECO:0000256" key="3">
    <source>
        <dbReference type="ARBA" id="ARBA00001946"/>
    </source>
</evidence>
<dbReference type="InterPro" id="IPR051424">
    <property type="entry name" value="Transketolase-like"/>
</dbReference>
<dbReference type="EMBL" id="QXIU01000120">
    <property type="protein sequence ID" value="RIE11261.1"/>
    <property type="molecule type" value="Genomic_DNA"/>
</dbReference>
<dbReference type="GO" id="GO:0046872">
    <property type="term" value="F:metal ion binding"/>
    <property type="evidence" value="ECO:0007669"/>
    <property type="project" value="UniProtKB-KW"/>
</dbReference>
<comment type="cofactor">
    <cofactor evidence="4">
        <name>thiamine diphosphate</name>
        <dbReference type="ChEBI" id="CHEBI:58937"/>
    </cofactor>
</comment>
<dbReference type="Proteomes" id="UP000266489">
    <property type="component" value="Unassembled WGS sequence"/>
</dbReference>
<evidence type="ECO:0000313" key="16">
    <source>
        <dbReference type="Proteomes" id="UP000266260"/>
    </source>
</evidence>
<name>A0A398DDN9_9BACT</name>
<proteinExistence type="inferred from homology"/>
<feature type="domain" description="Transketolase-like pyrimidine-binding" evidence="13">
    <location>
        <begin position="306"/>
        <end position="472"/>
    </location>
</feature>
<keyword evidence="10" id="KW-0106">Calcium</keyword>
<dbReference type="InterPro" id="IPR029061">
    <property type="entry name" value="THDP-binding"/>
</dbReference>
<dbReference type="RefSeq" id="WP_119119854.1">
    <property type="nucleotide sequence ID" value="NZ_QXIT01000029.1"/>
</dbReference>
<evidence type="ECO:0000256" key="6">
    <source>
        <dbReference type="ARBA" id="ARBA00011738"/>
    </source>
</evidence>
<comment type="cofactor">
    <cofactor evidence="2">
        <name>Mn(2+)</name>
        <dbReference type="ChEBI" id="CHEBI:29035"/>
    </cofactor>
</comment>
<organism evidence="14 16">
    <name type="scientific">Candidatus Cryosericum odellii</name>
    <dbReference type="NCBI Taxonomy" id="2290917"/>
    <lineage>
        <taxon>Bacteria</taxon>
        <taxon>Pseudomonadati</taxon>
        <taxon>Caldisericota/Cryosericota group</taxon>
        <taxon>Candidatus Cryosericota</taxon>
        <taxon>Candidatus Cryosericia</taxon>
        <taxon>Candidatus Cryosericales</taxon>
        <taxon>Candidatus Cryosericaceae</taxon>
        <taxon>Candidatus Cryosericum</taxon>
    </lineage>
</organism>
<evidence type="ECO:0000256" key="8">
    <source>
        <dbReference type="ARBA" id="ARBA00022679"/>
    </source>
</evidence>
<evidence type="ECO:0000313" key="17">
    <source>
        <dbReference type="Proteomes" id="UP000266489"/>
    </source>
</evidence>
<dbReference type="CDD" id="cd02012">
    <property type="entry name" value="TPP_TK"/>
    <property type="match status" value="1"/>
</dbReference>
<dbReference type="Pfam" id="PF02780">
    <property type="entry name" value="Transketolase_C"/>
    <property type="match status" value="1"/>
</dbReference>
<keyword evidence="11" id="KW-0460">Magnesium</keyword>
<dbReference type="AlphaFoldDB" id="A0A398DDN9"/>
<sequence>MATSTLTKLATRVRYDILHMTTEAGSGHPTSSLSATDLLTGLFFGGTFRFDLDHPQNPCNDRIIFSKGHASPLFYALYAAAGVLSQEELLTYRRMGSPLEGHPTPRFAYAEAATGSLGQGLGIGAGIAMNGRYVDKLPYNTYVLMGDSEVAEGSIWEAAELASHYQLDNLVGILDINRLGQRGETMLGWDLETYEARFAAFGWHTIVIEDGHDIDAVQAAYGEIDHSCGRPTILIARTIKGKGVSFLENQDGWHGKTLNGEQFDRAVLELGPVDLNLHGTIEAPVQAVPAVWAPVPVDQPVSAKALSPREAYGRALVGIAPTHPGMVVLDAEVSNSTFAITFRNAYPERFFEMYIAEQNMVSTALGFSTRGKMPFVSTFAAFFSRAFDQIRMAQYALDRANIKFVGSHAGVSIGPDGPSQMGLEDIALFRTLVGSVVLYPADDTATAALVRQMADHHGICYMRTTRQDLPRLYKTGEEFPIGGSKTLRHSDDDRVTLVGAGITLHEALKAADTLAAADIHARVIDLYSVKPLDLATLHKAAAETAAIITIEDHYAEGGIGEAVAAALSDVATPVFSLAVRKLPMSGKPEELLACEDIDAAAIVRRVQEL</sequence>
<evidence type="ECO:0000313" key="14">
    <source>
        <dbReference type="EMBL" id="RIE10368.1"/>
    </source>
</evidence>
<evidence type="ECO:0000259" key="13">
    <source>
        <dbReference type="SMART" id="SM00861"/>
    </source>
</evidence>
<evidence type="ECO:0000256" key="12">
    <source>
        <dbReference type="ARBA" id="ARBA00023052"/>
    </source>
</evidence>
<evidence type="ECO:0000256" key="10">
    <source>
        <dbReference type="ARBA" id="ARBA00022837"/>
    </source>
</evidence>
<evidence type="ECO:0000256" key="7">
    <source>
        <dbReference type="ARBA" id="ARBA00016662"/>
    </source>
</evidence>
<dbReference type="GO" id="GO:0019682">
    <property type="term" value="P:glyceraldehyde-3-phosphate metabolic process"/>
    <property type="evidence" value="ECO:0007669"/>
    <property type="project" value="UniProtKB-ARBA"/>
</dbReference>
<dbReference type="Pfam" id="PF00456">
    <property type="entry name" value="Transketolase_N"/>
    <property type="match status" value="1"/>
</dbReference>
<dbReference type="Gene3D" id="3.40.50.970">
    <property type="match status" value="2"/>
</dbReference>
<comment type="caution">
    <text evidence="14">The sequence shown here is derived from an EMBL/GenBank/DDBJ whole genome shotgun (WGS) entry which is preliminary data.</text>
</comment>
<comment type="cofactor">
    <cofactor evidence="3">
        <name>Mg(2+)</name>
        <dbReference type="ChEBI" id="CHEBI:18420"/>
    </cofactor>
</comment>
<comment type="cofactor">
    <cofactor evidence="1">
        <name>Ca(2+)</name>
        <dbReference type="ChEBI" id="CHEBI:29108"/>
    </cofactor>
</comment>
<dbReference type="InterPro" id="IPR005475">
    <property type="entry name" value="Transketolase-like_Pyr-bd"/>
</dbReference>
<keyword evidence="12" id="KW-0786">Thiamine pyrophosphate</keyword>
<evidence type="ECO:0000256" key="11">
    <source>
        <dbReference type="ARBA" id="ARBA00022842"/>
    </source>
</evidence>
<evidence type="ECO:0000313" key="15">
    <source>
        <dbReference type="EMBL" id="RIE11261.1"/>
    </source>
</evidence>
<dbReference type="PROSITE" id="PS00801">
    <property type="entry name" value="TRANSKETOLASE_1"/>
    <property type="match status" value="1"/>
</dbReference>
<dbReference type="GO" id="GO:0030976">
    <property type="term" value="F:thiamine pyrophosphate binding"/>
    <property type="evidence" value="ECO:0007669"/>
    <property type="project" value="TreeGrafter"/>
</dbReference>
<dbReference type="OrthoDB" id="8732661at2"/>
<accession>A0A398DDN9</accession>
<dbReference type="SUPFAM" id="SSF52518">
    <property type="entry name" value="Thiamin diphosphate-binding fold (THDP-binding)"/>
    <property type="match status" value="2"/>
</dbReference>
<evidence type="ECO:0000256" key="5">
    <source>
        <dbReference type="ARBA" id="ARBA00007131"/>
    </source>
</evidence>
<dbReference type="SMART" id="SM00861">
    <property type="entry name" value="Transket_pyr"/>
    <property type="match status" value="1"/>
</dbReference>
<protein>
    <recommendedName>
        <fullName evidence="7">Transketolase</fullName>
    </recommendedName>
</protein>
<dbReference type="EMBL" id="QXIT01000029">
    <property type="protein sequence ID" value="RIE10368.1"/>
    <property type="molecule type" value="Genomic_DNA"/>
</dbReference>
<dbReference type="SUPFAM" id="SSF52922">
    <property type="entry name" value="TK C-terminal domain-like"/>
    <property type="match status" value="1"/>
</dbReference>
<dbReference type="PANTHER" id="PTHR43195">
    <property type="entry name" value="TRANSKETOLASE"/>
    <property type="match status" value="1"/>
</dbReference>
<dbReference type="InterPro" id="IPR033248">
    <property type="entry name" value="Transketolase_C"/>
</dbReference>
<dbReference type="PANTHER" id="PTHR43195:SF1">
    <property type="entry name" value="FI06132P-RELATED"/>
    <property type="match status" value="1"/>
</dbReference>
<keyword evidence="9" id="KW-0479">Metal-binding</keyword>
<dbReference type="GO" id="GO:0004802">
    <property type="term" value="F:transketolase activity"/>
    <property type="evidence" value="ECO:0007669"/>
    <property type="project" value="TreeGrafter"/>
</dbReference>
<keyword evidence="8 14" id="KW-0808">Transferase</keyword>
<reference evidence="16 17" key="1">
    <citation type="submission" date="2018-09" db="EMBL/GenBank/DDBJ databases">
        <title>Discovery and Ecogenomic Context for Candidatus Cryosericales, a Global Caldiserica Order Active in Thawing Permafrost.</title>
        <authorList>
            <person name="Martinez M.A."/>
            <person name="Woodcroft B.J."/>
            <person name="Ignacio Espinoza J.C."/>
            <person name="Zayed A."/>
            <person name="Singleton C.M."/>
            <person name="Boyd J."/>
            <person name="Li Y.-F."/>
            <person name="Purvine S."/>
            <person name="Maughan H."/>
            <person name="Hodgkins S.B."/>
            <person name="Anderson D."/>
            <person name="Sederholm M."/>
            <person name="Temperton B."/>
            <person name="Saleska S.R."/>
            <person name="Tyson G.W."/>
            <person name="Rich V.I."/>
        </authorList>
    </citation>
    <scope>NUCLEOTIDE SEQUENCE [LARGE SCALE GENOMIC DNA]</scope>
    <source>
        <strain evidence="15 17">SMC5</strain>
        <strain evidence="14 16">SMC6</strain>
    </source>
</reference>
<comment type="subunit">
    <text evidence="6">Homodimer.</text>
</comment>
<comment type="similarity">
    <text evidence="5">Belongs to the transketolase family.</text>
</comment>
<dbReference type="CDD" id="cd07033">
    <property type="entry name" value="TPP_PYR_DXS_TK_like"/>
    <property type="match status" value="1"/>
</dbReference>
<dbReference type="FunFam" id="3.40.50.970:FF:000129">
    <property type="entry name" value="Transketolase"/>
    <property type="match status" value="1"/>
</dbReference>
<evidence type="ECO:0000256" key="9">
    <source>
        <dbReference type="ARBA" id="ARBA00022723"/>
    </source>
</evidence>
<dbReference type="Pfam" id="PF02779">
    <property type="entry name" value="Transket_pyr"/>
    <property type="match status" value="1"/>
</dbReference>